<dbReference type="Gene3D" id="1.10.8.60">
    <property type="match status" value="1"/>
</dbReference>
<keyword evidence="3" id="KW-0808">Transferase</keyword>
<dbReference type="EC" id="2.7.7.7" evidence="3"/>
<evidence type="ECO:0000259" key="4">
    <source>
        <dbReference type="SMART" id="SM00382"/>
    </source>
</evidence>
<dbReference type="PANTHER" id="PTHR11669">
    <property type="entry name" value="REPLICATION FACTOR C / DNA POLYMERASE III GAMMA-TAU SUBUNIT"/>
    <property type="match status" value="1"/>
</dbReference>
<dbReference type="SUPFAM" id="SSF52540">
    <property type="entry name" value="P-loop containing nucleoside triphosphate hydrolases"/>
    <property type="match status" value="1"/>
</dbReference>
<keyword evidence="3" id="KW-0547">Nucleotide-binding</keyword>
<reference evidence="5 6" key="1">
    <citation type="journal article" date="2016" name="Nat. Commun.">
        <title>Thousands of microbial genomes shed light on interconnected biogeochemical processes in an aquifer system.</title>
        <authorList>
            <person name="Anantharaman K."/>
            <person name="Brown C.T."/>
            <person name="Hug L.A."/>
            <person name="Sharon I."/>
            <person name="Castelle C.J."/>
            <person name="Probst A.J."/>
            <person name="Thomas B.C."/>
            <person name="Singh A."/>
            <person name="Wilkins M.J."/>
            <person name="Karaoz U."/>
            <person name="Brodie E.L."/>
            <person name="Williams K.H."/>
            <person name="Hubbard S.S."/>
            <person name="Banfield J.F."/>
        </authorList>
    </citation>
    <scope>NUCLEOTIDE SEQUENCE [LARGE SCALE GENOMIC DNA]</scope>
</reference>
<dbReference type="GO" id="GO:0009360">
    <property type="term" value="C:DNA polymerase III complex"/>
    <property type="evidence" value="ECO:0007669"/>
    <property type="project" value="InterPro"/>
</dbReference>
<keyword evidence="3" id="KW-0067">ATP-binding</keyword>
<evidence type="ECO:0000313" key="6">
    <source>
        <dbReference type="Proteomes" id="UP000178040"/>
    </source>
</evidence>
<gene>
    <name evidence="3" type="primary">dnaX</name>
    <name evidence="5" type="ORF">A3B40_00310</name>
</gene>
<dbReference type="GO" id="GO:0003677">
    <property type="term" value="F:DNA binding"/>
    <property type="evidence" value="ECO:0007669"/>
    <property type="project" value="InterPro"/>
</dbReference>
<organism evidence="5 6">
    <name type="scientific">Candidatus Roizmanbacteria bacterium RIFCSPLOWO2_01_FULL_37_16</name>
    <dbReference type="NCBI Taxonomy" id="1802058"/>
    <lineage>
        <taxon>Bacteria</taxon>
        <taxon>Candidatus Roizmaniibacteriota</taxon>
    </lineage>
</organism>
<dbReference type="Gene3D" id="3.40.50.300">
    <property type="entry name" value="P-loop containing nucleotide triphosphate hydrolases"/>
    <property type="match status" value="1"/>
</dbReference>
<dbReference type="InterPro" id="IPR008921">
    <property type="entry name" value="DNA_pol3_clamp-load_cplx_C"/>
</dbReference>
<name>A0A1F7IQI1_9BACT</name>
<dbReference type="GO" id="GO:0006261">
    <property type="term" value="P:DNA-templated DNA replication"/>
    <property type="evidence" value="ECO:0007669"/>
    <property type="project" value="TreeGrafter"/>
</dbReference>
<evidence type="ECO:0000256" key="2">
    <source>
        <dbReference type="ARBA" id="ARBA00049244"/>
    </source>
</evidence>
<dbReference type="Pfam" id="PF13177">
    <property type="entry name" value="DNA_pol3_delta2"/>
    <property type="match status" value="1"/>
</dbReference>
<comment type="function">
    <text evidence="3">DNA polymerase III is a complex, multichain enzyme responsible for most of the replicative synthesis in bacteria. This DNA polymerase also exhibits 3' to 5' exonuclease activity.</text>
</comment>
<accession>A0A1F7IQI1</accession>
<proteinExistence type="inferred from homology"/>
<dbReference type="InterPro" id="IPR012763">
    <property type="entry name" value="DNA_pol_III_sug/sutau_N"/>
</dbReference>
<dbReference type="Proteomes" id="UP000178040">
    <property type="component" value="Unassembled WGS sequence"/>
</dbReference>
<comment type="caution">
    <text evidence="5">The sequence shown here is derived from an EMBL/GenBank/DDBJ whole genome shotgun (WGS) entry which is preliminary data.</text>
</comment>
<comment type="catalytic activity">
    <reaction evidence="2 3">
        <text>DNA(n) + a 2'-deoxyribonucleoside 5'-triphosphate = DNA(n+1) + diphosphate</text>
        <dbReference type="Rhea" id="RHEA:22508"/>
        <dbReference type="Rhea" id="RHEA-COMP:17339"/>
        <dbReference type="Rhea" id="RHEA-COMP:17340"/>
        <dbReference type="ChEBI" id="CHEBI:33019"/>
        <dbReference type="ChEBI" id="CHEBI:61560"/>
        <dbReference type="ChEBI" id="CHEBI:173112"/>
        <dbReference type="EC" id="2.7.7.7"/>
    </reaction>
</comment>
<dbReference type="CDD" id="cd00009">
    <property type="entry name" value="AAA"/>
    <property type="match status" value="1"/>
</dbReference>
<dbReference type="GO" id="GO:0003887">
    <property type="term" value="F:DNA-directed DNA polymerase activity"/>
    <property type="evidence" value="ECO:0007669"/>
    <property type="project" value="UniProtKB-KW"/>
</dbReference>
<dbReference type="PANTHER" id="PTHR11669:SF0">
    <property type="entry name" value="PROTEIN STICHEL-LIKE 2"/>
    <property type="match status" value="1"/>
</dbReference>
<evidence type="ECO:0000256" key="3">
    <source>
        <dbReference type="RuleBase" id="RU364063"/>
    </source>
</evidence>
<feature type="domain" description="AAA+ ATPase" evidence="4">
    <location>
        <begin position="32"/>
        <end position="194"/>
    </location>
</feature>
<dbReference type="NCBIfam" id="TIGR02397">
    <property type="entry name" value="dnaX_nterm"/>
    <property type="match status" value="1"/>
</dbReference>
<comment type="subunit">
    <text evidence="3">DNA polymerase III contains a core (composed of alpha, epsilon and theta chains) that associates with a tau subunit. This core dimerizes to form the POLIII' complex. PolIII' associates with the gamma complex (composed of gamma, delta, delta', psi and chi chains) and with the beta chain to form the complete DNA polymerase III complex.</text>
</comment>
<keyword evidence="3" id="KW-0235">DNA replication</keyword>
<dbReference type="InterPro" id="IPR003593">
    <property type="entry name" value="AAA+_ATPase"/>
</dbReference>
<dbReference type="SUPFAM" id="SSF48019">
    <property type="entry name" value="post-AAA+ oligomerization domain-like"/>
    <property type="match status" value="1"/>
</dbReference>
<comment type="similarity">
    <text evidence="3">Belongs to the DnaX/STICHEL family.</text>
</comment>
<dbReference type="EMBL" id="MGAI01000004">
    <property type="protein sequence ID" value="OGK45621.1"/>
    <property type="molecule type" value="Genomic_DNA"/>
</dbReference>
<dbReference type="InterPro" id="IPR050238">
    <property type="entry name" value="DNA_Rep/Repair_Clamp_Loader"/>
</dbReference>
<dbReference type="SMART" id="SM00382">
    <property type="entry name" value="AAA"/>
    <property type="match status" value="1"/>
</dbReference>
<dbReference type="GO" id="GO:0005524">
    <property type="term" value="F:ATP binding"/>
    <property type="evidence" value="ECO:0007669"/>
    <property type="project" value="UniProtKB-KW"/>
</dbReference>
<evidence type="ECO:0000256" key="1">
    <source>
        <dbReference type="ARBA" id="ARBA00022932"/>
    </source>
</evidence>
<dbReference type="AlphaFoldDB" id="A0A1F7IQI1"/>
<evidence type="ECO:0000313" key="5">
    <source>
        <dbReference type="EMBL" id="OGK45621.1"/>
    </source>
</evidence>
<protein>
    <recommendedName>
        <fullName evidence="3">DNA polymerase III subunit gamma/tau</fullName>
        <ecNumber evidence="3">2.7.7.7</ecNumber>
    </recommendedName>
</protein>
<sequence length="369" mass="42058">MFYLKYRPKTVEQLDNSKVKETVSRILLSHSFPHALLLVGQKGTGKTSTARILAKAVNCLNNKWVQPSQSRTTSTTHIKVIKESYEPCNSCKNCLSVDNSSSPDVIELDAASNRGIEDIRNLIRDSSFYPMVSRFRVYIIDEAHMITKEAFNALLKILEEPPTSIIFILATTNQEKIPKTILSRCFLINFGKAKNSDILAMLKKIVDKEKIKISEPLLELIAKHSDYSFRDAAKFLEELTIQQKLTYEEGRKFLGLISDNFFEILQKGEIKEMLAWIHEFSESGGNVKHLIEQLLEELRLALLVQSGVKIAEEVGINFKIKEIIALMKLLTEAYSNLKISPIESLPLEIAVVEFYNQHKQKNIKLEKKN</sequence>
<keyword evidence="1 3" id="KW-0239">DNA-directed DNA polymerase</keyword>
<dbReference type="InterPro" id="IPR027417">
    <property type="entry name" value="P-loop_NTPase"/>
</dbReference>
<keyword evidence="3" id="KW-0548">Nucleotidyltransferase</keyword>